<feature type="DNA-binding region" description="H-T-H motif" evidence="4">
    <location>
        <begin position="33"/>
        <end position="52"/>
    </location>
</feature>
<dbReference type="Pfam" id="PF17932">
    <property type="entry name" value="TetR_C_24"/>
    <property type="match status" value="1"/>
</dbReference>
<dbReference type="InterPro" id="IPR001647">
    <property type="entry name" value="HTH_TetR"/>
</dbReference>
<feature type="domain" description="HTH tetR-type" evidence="5">
    <location>
        <begin position="10"/>
        <end position="70"/>
    </location>
</feature>
<accession>A0ABS5ICN3</accession>
<protein>
    <submittedName>
        <fullName evidence="6">TetR family transcriptional regulator</fullName>
    </submittedName>
</protein>
<dbReference type="PANTHER" id="PTHR30055">
    <property type="entry name" value="HTH-TYPE TRANSCRIPTIONAL REGULATOR RUTR"/>
    <property type="match status" value="1"/>
</dbReference>
<comment type="caution">
    <text evidence="6">The sequence shown here is derived from an EMBL/GenBank/DDBJ whole genome shotgun (WGS) entry which is preliminary data.</text>
</comment>
<evidence type="ECO:0000313" key="7">
    <source>
        <dbReference type="Proteomes" id="UP000680714"/>
    </source>
</evidence>
<dbReference type="RefSeq" id="WP_211548696.1">
    <property type="nucleotide sequence ID" value="NZ_JAGTUF010000009.1"/>
</dbReference>
<dbReference type="PANTHER" id="PTHR30055:SF234">
    <property type="entry name" value="HTH-TYPE TRANSCRIPTIONAL REGULATOR BETI"/>
    <property type="match status" value="1"/>
</dbReference>
<gene>
    <name evidence="6" type="ORF">KEC16_10735</name>
</gene>
<evidence type="ECO:0000256" key="3">
    <source>
        <dbReference type="ARBA" id="ARBA00023163"/>
    </source>
</evidence>
<keyword evidence="3" id="KW-0804">Transcription</keyword>
<sequence>MARTVGSNGPKTMEAIRKAGLKLIHEHGYEAMTLRQLAAEVGVQVGSLYNHIDTKQDLLYDLIKTHMEDLFAELAKVESKSADLGPVERLKAFIFFHVTYHILRKREVFIGASELRSLDPNHYEDIVGLRRQYEKRLMAILEDGRAQGVFQITDIAVAAYGILAMLTGVCNWFRPSGRLSREDVAQVYSDMVMRGLVPDAQLSATCTLR</sequence>
<dbReference type="Proteomes" id="UP000680714">
    <property type="component" value="Unassembled WGS sequence"/>
</dbReference>
<reference evidence="6 7" key="1">
    <citation type="submission" date="2021-04" db="EMBL/GenBank/DDBJ databases">
        <title>Magnetospirillum sulfuroxidans sp. nov., a facultative chemolithoautotrophic sulfur-oxidizing alphaproteobacterium isolated from freshwater sediment and proposals for Paramagetospirillum gen. nov., and Magnetospirillaceae fam. nov.</title>
        <authorList>
            <person name="Koziaeva V."/>
            <person name="Geelhoed J.S."/>
            <person name="Sorokin D.Y."/>
            <person name="Grouzdev D.S."/>
        </authorList>
    </citation>
    <scope>NUCLEOTIDE SEQUENCE [LARGE SCALE GENOMIC DNA]</scope>
    <source>
        <strain evidence="6 7">J10</strain>
    </source>
</reference>
<dbReference type="InterPro" id="IPR036271">
    <property type="entry name" value="Tet_transcr_reg_TetR-rel_C_sf"/>
</dbReference>
<evidence type="ECO:0000256" key="2">
    <source>
        <dbReference type="ARBA" id="ARBA00023125"/>
    </source>
</evidence>
<dbReference type="EMBL" id="JAGTUF010000009">
    <property type="protein sequence ID" value="MBR9972186.1"/>
    <property type="molecule type" value="Genomic_DNA"/>
</dbReference>
<dbReference type="SUPFAM" id="SSF48498">
    <property type="entry name" value="Tetracyclin repressor-like, C-terminal domain"/>
    <property type="match status" value="1"/>
</dbReference>
<dbReference type="InterPro" id="IPR041490">
    <property type="entry name" value="KstR2_TetR_C"/>
</dbReference>
<proteinExistence type="predicted"/>
<dbReference type="InterPro" id="IPR050109">
    <property type="entry name" value="HTH-type_TetR-like_transc_reg"/>
</dbReference>
<evidence type="ECO:0000256" key="1">
    <source>
        <dbReference type="ARBA" id="ARBA00023015"/>
    </source>
</evidence>
<dbReference type="PROSITE" id="PS50977">
    <property type="entry name" value="HTH_TETR_2"/>
    <property type="match status" value="1"/>
</dbReference>
<evidence type="ECO:0000313" key="6">
    <source>
        <dbReference type="EMBL" id="MBR9972186.1"/>
    </source>
</evidence>
<evidence type="ECO:0000256" key="4">
    <source>
        <dbReference type="PROSITE-ProRule" id="PRU00335"/>
    </source>
</evidence>
<dbReference type="InterPro" id="IPR009057">
    <property type="entry name" value="Homeodomain-like_sf"/>
</dbReference>
<dbReference type="PRINTS" id="PR00455">
    <property type="entry name" value="HTHTETR"/>
</dbReference>
<name>A0ABS5ICN3_9PROT</name>
<keyword evidence="7" id="KW-1185">Reference proteome</keyword>
<dbReference type="Gene3D" id="1.10.357.10">
    <property type="entry name" value="Tetracycline Repressor, domain 2"/>
    <property type="match status" value="1"/>
</dbReference>
<evidence type="ECO:0000259" key="5">
    <source>
        <dbReference type="PROSITE" id="PS50977"/>
    </source>
</evidence>
<keyword evidence="2 4" id="KW-0238">DNA-binding</keyword>
<dbReference type="Pfam" id="PF00440">
    <property type="entry name" value="TetR_N"/>
    <property type="match status" value="1"/>
</dbReference>
<dbReference type="SUPFAM" id="SSF46689">
    <property type="entry name" value="Homeodomain-like"/>
    <property type="match status" value="1"/>
</dbReference>
<keyword evidence="1" id="KW-0805">Transcription regulation</keyword>
<organism evidence="6 7">
    <name type="scientific">Magnetospirillum sulfuroxidans</name>
    <dbReference type="NCBI Taxonomy" id="611300"/>
    <lineage>
        <taxon>Bacteria</taxon>
        <taxon>Pseudomonadati</taxon>
        <taxon>Pseudomonadota</taxon>
        <taxon>Alphaproteobacteria</taxon>
        <taxon>Rhodospirillales</taxon>
        <taxon>Rhodospirillaceae</taxon>
        <taxon>Magnetospirillum</taxon>
    </lineage>
</organism>